<evidence type="ECO:0000256" key="2">
    <source>
        <dbReference type="ARBA" id="ARBA00012948"/>
    </source>
</evidence>
<dbReference type="PANTHER" id="PTHR42879:SF2">
    <property type="entry name" value="3-OXOACYL-[ACYL-CARRIER-PROTEIN] REDUCTASE FABG"/>
    <property type="match status" value="1"/>
</dbReference>
<dbReference type="RefSeq" id="XP_016243030.1">
    <property type="nucleotide sequence ID" value="XM_016398468.1"/>
</dbReference>
<dbReference type="HOGENOM" id="CLU_010194_2_19_1"/>
<evidence type="ECO:0000256" key="3">
    <source>
        <dbReference type="ARBA" id="ARBA00048508"/>
    </source>
</evidence>
<name>A0A0D2CGW9_9EURO</name>
<evidence type="ECO:0000313" key="5">
    <source>
        <dbReference type="Proteomes" id="UP000054466"/>
    </source>
</evidence>
<comment type="similarity">
    <text evidence="1">Belongs to the short-chain dehydrogenases/reductases (SDR) family.</text>
</comment>
<proteinExistence type="inferred from homology"/>
<dbReference type="OrthoDB" id="47007at2759"/>
<dbReference type="InterPro" id="IPR050259">
    <property type="entry name" value="SDR"/>
</dbReference>
<dbReference type="AlphaFoldDB" id="A0A0D2CGW9"/>
<dbReference type="PANTHER" id="PTHR42879">
    <property type="entry name" value="3-OXOACYL-(ACYL-CARRIER-PROTEIN) REDUCTASE"/>
    <property type="match status" value="1"/>
</dbReference>
<dbReference type="GO" id="GO:0004316">
    <property type="term" value="F:3-oxoacyl-[acyl-carrier-protein] reductase (NADPH) activity"/>
    <property type="evidence" value="ECO:0007669"/>
    <property type="project" value="UniProtKB-EC"/>
</dbReference>
<dbReference type="EC" id="1.1.1.100" evidence="2"/>
<sequence>MAGSLTGKVAIVTGGSRGIGAGIAKELASRGASVLITYKSSPDCAAKVVLDIEAAEGKAVAFKADCMSAEAPAQTVKETLKCFD</sequence>
<dbReference type="InterPro" id="IPR036291">
    <property type="entry name" value="NAD(P)-bd_dom_sf"/>
</dbReference>
<accession>A0A0D2CGW9</accession>
<evidence type="ECO:0000256" key="1">
    <source>
        <dbReference type="ARBA" id="ARBA00006484"/>
    </source>
</evidence>
<keyword evidence="5" id="KW-1185">Reference proteome</keyword>
<dbReference type="SUPFAM" id="SSF51735">
    <property type="entry name" value="NAD(P)-binding Rossmann-fold domains"/>
    <property type="match status" value="1"/>
</dbReference>
<dbReference type="Gene3D" id="3.40.50.720">
    <property type="entry name" value="NAD(P)-binding Rossmann-like Domain"/>
    <property type="match status" value="1"/>
</dbReference>
<dbReference type="InterPro" id="IPR002347">
    <property type="entry name" value="SDR_fam"/>
</dbReference>
<dbReference type="Pfam" id="PF00106">
    <property type="entry name" value="adh_short"/>
    <property type="match status" value="1"/>
</dbReference>
<evidence type="ECO:0000313" key="4">
    <source>
        <dbReference type="EMBL" id="KIW22814.1"/>
    </source>
</evidence>
<reference evidence="4 5" key="1">
    <citation type="submission" date="2015-01" db="EMBL/GenBank/DDBJ databases">
        <title>The Genome Sequence of Cladophialophora immunda CBS83496.</title>
        <authorList>
            <consortium name="The Broad Institute Genomics Platform"/>
            <person name="Cuomo C."/>
            <person name="de Hoog S."/>
            <person name="Gorbushina A."/>
            <person name="Stielow B."/>
            <person name="Teixiera M."/>
            <person name="Abouelleil A."/>
            <person name="Chapman S.B."/>
            <person name="Priest M."/>
            <person name="Young S.K."/>
            <person name="Wortman J."/>
            <person name="Nusbaum C."/>
            <person name="Birren B."/>
        </authorList>
    </citation>
    <scope>NUCLEOTIDE SEQUENCE [LARGE SCALE GENOMIC DNA]</scope>
    <source>
        <strain evidence="4 5">CBS 83496</strain>
    </source>
</reference>
<comment type="catalytic activity">
    <reaction evidence="3">
        <text>a (3R)-hydroxyacyl-[ACP] + NADP(+) = a 3-oxoacyl-[ACP] + NADPH + H(+)</text>
        <dbReference type="Rhea" id="RHEA:17397"/>
        <dbReference type="Rhea" id="RHEA-COMP:9916"/>
        <dbReference type="Rhea" id="RHEA-COMP:9945"/>
        <dbReference type="ChEBI" id="CHEBI:15378"/>
        <dbReference type="ChEBI" id="CHEBI:57783"/>
        <dbReference type="ChEBI" id="CHEBI:58349"/>
        <dbReference type="ChEBI" id="CHEBI:78776"/>
        <dbReference type="ChEBI" id="CHEBI:78827"/>
        <dbReference type="EC" id="1.1.1.100"/>
    </reaction>
</comment>
<dbReference type="Proteomes" id="UP000054466">
    <property type="component" value="Unassembled WGS sequence"/>
</dbReference>
<dbReference type="EMBL" id="KN847046">
    <property type="protein sequence ID" value="KIW22814.1"/>
    <property type="molecule type" value="Genomic_DNA"/>
</dbReference>
<dbReference type="GeneID" id="27350269"/>
<dbReference type="STRING" id="569365.A0A0D2CGW9"/>
<protein>
    <recommendedName>
        <fullName evidence="2">3-oxoacyl-[acyl-carrier-protein] reductase</fullName>
        <ecNumber evidence="2">1.1.1.100</ecNumber>
    </recommendedName>
</protein>
<organism evidence="4 5">
    <name type="scientific">Cladophialophora immunda</name>
    <dbReference type="NCBI Taxonomy" id="569365"/>
    <lineage>
        <taxon>Eukaryota</taxon>
        <taxon>Fungi</taxon>
        <taxon>Dikarya</taxon>
        <taxon>Ascomycota</taxon>
        <taxon>Pezizomycotina</taxon>
        <taxon>Eurotiomycetes</taxon>
        <taxon>Chaetothyriomycetidae</taxon>
        <taxon>Chaetothyriales</taxon>
        <taxon>Herpotrichiellaceae</taxon>
        <taxon>Cladophialophora</taxon>
    </lineage>
</organism>
<gene>
    <name evidence="4" type="ORF">PV07_11075</name>
</gene>
<dbReference type="VEuPathDB" id="FungiDB:PV07_11075"/>